<comment type="similarity">
    <text evidence="1 12">Belongs to the helicase family. DnaB subfamily.</text>
</comment>
<keyword evidence="5 12" id="KW-0378">Hydrolase</keyword>
<evidence type="ECO:0000256" key="7">
    <source>
        <dbReference type="ARBA" id="ARBA00022840"/>
    </source>
</evidence>
<dbReference type="InterPro" id="IPR007693">
    <property type="entry name" value="DNA_helicase_DnaB-like_N"/>
</dbReference>
<dbReference type="GO" id="GO:0005524">
    <property type="term" value="F:ATP binding"/>
    <property type="evidence" value="ECO:0007669"/>
    <property type="project" value="UniProtKB-UniRule"/>
</dbReference>
<keyword evidence="6 12" id="KW-0347">Helicase</keyword>
<keyword evidence="2 12" id="KW-0639">Primosome</keyword>
<evidence type="ECO:0000256" key="9">
    <source>
        <dbReference type="ARBA" id="ARBA00023235"/>
    </source>
</evidence>
<organism evidence="14 15">
    <name type="scientific">Candidatus Dojkabacteria bacterium</name>
    <dbReference type="NCBI Taxonomy" id="2099670"/>
    <lineage>
        <taxon>Bacteria</taxon>
        <taxon>Candidatus Dojkabacteria</taxon>
    </lineage>
</organism>
<dbReference type="SUPFAM" id="SSF48024">
    <property type="entry name" value="N-terminal domain of DnaB helicase"/>
    <property type="match status" value="1"/>
</dbReference>
<dbReference type="Gene3D" id="3.40.50.300">
    <property type="entry name" value="P-loop containing nucleotide triphosphate hydrolases"/>
    <property type="match status" value="1"/>
</dbReference>
<evidence type="ECO:0000256" key="12">
    <source>
        <dbReference type="RuleBase" id="RU362085"/>
    </source>
</evidence>
<dbReference type="CDD" id="cd00984">
    <property type="entry name" value="DnaB_C"/>
    <property type="match status" value="1"/>
</dbReference>
<proteinExistence type="inferred from homology"/>
<name>A0A955RK70_9BACT</name>
<dbReference type="InterPro" id="IPR007692">
    <property type="entry name" value="DNA_helicase_DnaB"/>
</dbReference>
<dbReference type="GO" id="GO:0003677">
    <property type="term" value="F:DNA binding"/>
    <property type="evidence" value="ECO:0007669"/>
    <property type="project" value="UniProtKB-UniRule"/>
</dbReference>
<evidence type="ECO:0000256" key="3">
    <source>
        <dbReference type="ARBA" id="ARBA00022705"/>
    </source>
</evidence>
<reference evidence="14" key="2">
    <citation type="journal article" date="2021" name="Microbiome">
        <title>Successional dynamics and alternative stable states in a saline activated sludge microbial community over 9 years.</title>
        <authorList>
            <person name="Wang Y."/>
            <person name="Ye J."/>
            <person name="Ju F."/>
            <person name="Liu L."/>
            <person name="Boyd J.A."/>
            <person name="Deng Y."/>
            <person name="Parks D.H."/>
            <person name="Jiang X."/>
            <person name="Yin X."/>
            <person name="Woodcroft B.J."/>
            <person name="Tyson G.W."/>
            <person name="Hugenholtz P."/>
            <person name="Polz M.F."/>
            <person name="Zhang T."/>
        </authorList>
    </citation>
    <scope>NUCLEOTIDE SEQUENCE</scope>
    <source>
        <strain evidence="14">HKST-UBA11</strain>
    </source>
</reference>
<comment type="catalytic activity">
    <reaction evidence="10 12">
        <text>ATP + H2O = ADP + phosphate + H(+)</text>
        <dbReference type="Rhea" id="RHEA:13065"/>
        <dbReference type="ChEBI" id="CHEBI:15377"/>
        <dbReference type="ChEBI" id="CHEBI:15378"/>
        <dbReference type="ChEBI" id="CHEBI:30616"/>
        <dbReference type="ChEBI" id="CHEBI:43474"/>
        <dbReference type="ChEBI" id="CHEBI:456216"/>
        <dbReference type="EC" id="5.6.2.3"/>
    </reaction>
</comment>
<evidence type="ECO:0000256" key="2">
    <source>
        <dbReference type="ARBA" id="ARBA00022515"/>
    </source>
</evidence>
<accession>A0A955RK70</accession>
<dbReference type="GO" id="GO:0005829">
    <property type="term" value="C:cytosol"/>
    <property type="evidence" value="ECO:0007669"/>
    <property type="project" value="TreeGrafter"/>
</dbReference>
<dbReference type="Gene3D" id="1.10.860.10">
    <property type="entry name" value="DNAb Helicase, Chain A"/>
    <property type="match status" value="1"/>
</dbReference>
<dbReference type="Proteomes" id="UP000754563">
    <property type="component" value="Unassembled WGS sequence"/>
</dbReference>
<dbReference type="Pfam" id="PF00772">
    <property type="entry name" value="DnaB"/>
    <property type="match status" value="1"/>
</dbReference>
<dbReference type="GO" id="GO:1990077">
    <property type="term" value="C:primosome complex"/>
    <property type="evidence" value="ECO:0007669"/>
    <property type="project" value="UniProtKB-UniRule"/>
</dbReference>
<dbReference type="EC" id="5.6.2.3" evidence="11 12"/>
<comment type="function">
    <text evidence="12">The main replicative DNA helicase, it participates in initiation and elongation during chromosome replication. Travels ahead of the DNA replisome, separating dsDNA into templates for DNA synthesis. A processive ATP-dependent 5'-3' DNA helicase it has DNA-dependent ATPase activity.</text>
</comment>
<dbReference type="PANTHER" id="PTHR30153">
    <property type="entry name" value="REPLICATIVE DNA HELICASE DNAB"/>
    <property type="match status" value="1"/>
</dbReference>
<dbReference type="SUPFAM" id="SSF52540">
    <property type="entry name" value="P-loop containing nucleoside triphosphate hydrolases"/>
    <property type="match status" value="1"/>
</dbReference>
<dbReference type="GO" id="GO:0016787">
    <property type="term" value="F:hydrolase activity"/>
    <property type="evidence" value="ECO:0007669"/>
    <property type="project" value="UniProtKB-KW"/>
</dbReference>
<evidence type="ECO:0000313" key="15">
    <source>
        <dbReference type="Proteomes" id="UP000754563"/>
    </source>
</evidence>
<evidence type="ECO:0000256" key="1">
    <source>
        <dbReference type="ARBA" id="ARBA00008428"/>
    </source>
</evidence>
<dbReference type="InterPro" id="IPR027417">
    <property type="entry name" value="P-loop_NTPase"/>
</dbReference>
<dbReference type="Pfam" id="PF03796">
    <property type="entry name" value="DnaB_C"/>
    <property type="match status" value="1"/>
</dbReference>
<keyword evidence="3 12" id="KW-0235">DNA replication</keyword>
<dbReference type="InterPro" id="IPR007694">
    <property type="entry name" value="DNA_helicase_DnaB-like_C"/>
</dbReference>
<reference evidence="14" key="1">
    <citation type="submission" date="2020-04" db="EMBL/GenBank/DDBJ databases">
        <authorList>
            <person name="Zhang T."/>
        </authorList>
    </citation>
    <scope>NUCLEOTIDE SEQUENCE</scope>
    <source>
        <strain evidence="14">HKST-UBA11</strain>
    </source>
</reference>
<evidence type="ECO:0000256" key="10">
    <source>
        <dbReference type="ARBA" id="ARBA00048954"/>
    </source>
</evidence>
<dbReference type="GO" id="GO:0043139">
    <property type="term" value="F:5'-3' DNA helicase activity"/>
    <property type="evidence" value="ECO:0007669"/>
    <property type="project" value="UniProtKB-EC"/>
</dbReference>
<keyword evidence="4 12" id="KW-0547">Nucleotide-binding</keyword>
<dbReference type="InterPro" id="IPR016136">
    <property type="entry name" value="DNA_helicase_N/primase_C"/>
</dbReference>
<dbReference type="NCBIfam" id="TIGR00665">
    <property type="entry name" value="DnaB"/>
    <property type="match status" value="1"/>
</dbReference>
<keyword evidence="7 12" id="KW-0067">ATP-binding</keyword>
<sequence length="442" mass="49373">MSTKLISPQNLDAERGVLGSILIDEDAILKIYDKLVAVDFYQPKHRIIYDAMLKLFHSQEAIDVLTLTSKLTKSKKLKTVGGATYITELVESVPTAAHAEQYAELVKKASVRRNLIHFAGEIQKLAYEEDKPVSDVLNEAEKGIFHISEGSVKQDFVHVSDLLEEAYEKAAELSANQDIMRGIKTGFSGLDNILGGFQDSDLVILAARPSVGKSAVCMDFARHAAVAEKKSVGIFSLEMSNLQVMDRILAMQVGVGLWDLRMGKLSEDNLVRLGDAMGILSESNIYVDDTPGLTIHEIRTKCRRLKMEKGLDFVVIDYLQLISGSNKESRVQEVSEISRMLKIIAKELHIPVIAAAQLSRAIEQRGGDRRPQLSDLRESGSIEQDADIVMFLQREEIFNPDTERKGIGDLLVAKHRNGPTGNVELFFEREQARYRQLEKNFD</sequence>
<evidence type="ECO:0000256" key="4">
    <source>
        <dbReference type="ARBA" id="ARBA00022741"/>
    </source>
</evidence>
<evidence type="ECO:0000256" key="5">
    <source>
        <dbReference type="ARBA" id="ARBA00022801"/>
    </source>
</evidence>
<dbReference type="PANTHER" id="PTHR30153:SF2">
    <property type="entry name" value="REPLICATIVE DNA HELICASE"/>
    <property type="match status" value="1"/>
</dbReference>
<evidence type="ECO:0000256" key="6">
    <source>
        <dbReference type="ARBA" id="ARBA00022806"/>
    </source>
</evidence>
<evidence type="ECO:0000313" key="14">
    <source>
        <dbReference type="EMBL" id="MCA9385465.1"/>
    </source>
</evidence>
<dbReference type="AlphaFoldDB" id="A0A955RK70"/>
<dbReference type="InterPro" id="IPR036185">
    <property type="entry name" value="DNA_heli_DnaB-like_N_sf"/>
</dbReference>
<dbReference type="GO" id="GO:0006269">
    <property type="term" value="P:DNA replication, synthesis of primer"/>
    <property type="evidence" value="ECO:0007669"/>
    <property type="project" value="UniProtKB-UniRule"/>
</dbReference>
<dbReference type="FunFam" id="1.10.860.10:FF:000001">
    <property type="entry name" value="Replicative DNA helicase"/>
    <property type="match status" value="1"/>
</dbReference>
<evidence type="ECO:0000256" key="8">
    <source>
        <dbReference type="ARBA" id="ARBA00023125"/>
    </source>
</evidence>
<feature type="domain" description="SF4 helicase" evidence="13">
    <location>
        <begin position="176"/>
        <end position="441"/>
    </location>
</feature>
<evidence type="ECO:0000259" key="13">
    <source>
        <dbReference type="PROSITE" id="PS51199"/>
    </source>
</evidence>
<keyword evidence="9" id="KW-0413">Isomerase</keyword>
<dbReference type="EMBL" id="JAGQLH010000021">
    <property type="protein sequence ID" value="MCA9385465.1"/>
    <property type="molecule type" value="Genomic_DNA"/>
</dbReference>
<keyword evidence="8 12" id="KW-0238">DNA-binding</keyword>
<dbReference type="PROSITE" id="PS51199">
    <property type="entry name" value="SF4_HELICASE"/>
    <property type="match status" value="1"/>
</dbReference>
<evidence type="ECO:0000256" key="11">
    <source>
        <dbReference type="NCBIfam" id="TIGR00665"/>
    </source>
</evidence>
<comment type="caution">
    <text evidence="14">The sequence shown here is derived from an EMBL/GenBank/DDBJ whole genome shotgun (WGS) entry which is preliminary data.</text>
</comment>
<gene>
    <name evidence="14" type="primary">dnaB</name>
    <name evidence="14" type="ORF">KC717_02335</name>
</gene>
<protein>
    <recommendedName>
        <fullName evidence="11 12">Replicative DNA helicase</fullName>
        <ecNumber evidence="11 12">5.6.2.3</ecNumber>
    </recommendedName>
</protein>